<feature type="region of interest" description="Disordered" evidence="2">
    <location>
        <begin position="18"/>
        <end position="52"/>
    </location>
</feature>
<name>O12680_9ORTO</name>
<organism evidence="3">
    <name type="scientific">Isavirus salaris</name>
    <dbReference type="NCBI Taxonomy" id="55987"/>
    <lineage>
        <taxon>Viruses</taxon>
        <taxon>Riboviria</taxon>
        <taxon>Orthornavirae</taxon>
        <taxon>Negarnaviricota</taxon>
        <taxon>Polyploviricotina</taxon>
        <taxon>Insthoviricetes</taxon>
        <taxon>Articulavirales</taxon>
        <taxon>Orthomyxoviridae</taxon>
        <taxon>Isavirus</taxon>
    </lineage>
</organism>
<keyword evidence="1" id="KW-0175">Coiled coil</keyword>
<evidence type="ECO:0000313" key="3">
    <source>
        <dbReference type="EMBL" id="CAA71423.1"/>
    </source>
</evidence>
<evidence type="ECO:0000256" key="2">
    <source>
        <dbReference type="SAM" id="MobiDB-lite"/>
    </source>
</evidence>
<reference evidence="3" key="1">
    <citation type="journal article" date="1997" name="J. Virol.">
        <title>Genomic characterization of the virus causing infectious salmon anemia in Atlantic salmon (Salmo salar L.): an orthomyxo-like virus in a teleost.</title>
        <authorList>
            <person name="Mjaaland S."/>
            <person name="Rimstad E."/>
            <person name="Falk K."/>
            <person name="Dannevig B.H."/>
        </authorList>
    </citation>
    <scope>NUCLEOTIDE SEQUENCE</scope>
</reference>
<sequence>ILPQRLAIYHERITMDTKTSTMHERSKPQTTGVDQTCTEGEEEARSSLRNGSATYTWRGKRIVCRVPGSRRENGESQNLEPIGERNDQSSDDDSLLCDERSTVWKHGDTDEGSHQKLAEGRVRMPRRGWWRGKVGNGVWYDSPDMPEEKTMLKAPEEQMLHKAGCRCMPLGVEFESPCKLCKNAIQSLQIIDFRHPARQRRWCSWVPEISPAEKLEAERKKLSELDDKIYKLRRRLRKMEYKKMGINREIDQLEDSVQ</sequence>
<proteinExistence type="predicted"/>
<protein>
    <submittedName>
        <fullName evidence="3">Uncharacterized protein</fullName>
    </submittedName>
</protein>
<feature type="region of interest" description="Disordered" evidence="2">
    <location>
        <begin position="68"/>
        <end position="94"/>
    </location>
</feature>
<evidence type="ECO:0000256" key="1">
    <source>
        <dbReference type="SAM" id="Coils"/>
    </source>
</evidence>
<feature type="non-terminal residue" evidence="3">
    <location>
        <position position="1"/>
    </location>
</feature>
<feature type="coiled-coil region" evidence="1">
    <location>
        <begin position="215"/>
        <end position="256"/>
    </location>
</feature>
<dbReference type="EMBL" id="Y10404">
    <property type="protein sequence ID" value="CAA71423.1"/>
    <property type="molecule type" value="Genomic_RNA"/>
</dbReference>
<feature type="compositionally biased region" description="Polar residues" evidence="2">
    <location>
        <begin position="28"/>
        <end position="38"/>
    </location>
</feature>
<feature type="compositionally biased region" description="Basic and acidic residues" evidence="2">
    <location>
        <begin position="18"/>
        <end position="27"/>
    </location>
</feature>
<accession>O12680</accession>